<dbReference type="PANTHER" id="PTHR40064:SF1">
    <property type="entry name" value="MEMBRANE PROTEIN"/>
    <property type="match status" value="1"/>
</dbReference>
<dbReference type="InterPro" id="IPR038323">
    <property type="entry name" value="ArAE_1_C_sf"/>
</dbReference>
<name>A0A0U4G5S4_9BACI</name>
<dbReference type="InterPro" id="IPR021062">
    <property type="entry name" value="ArAE_1_C"/>
</dbReference>
<keyword evidence="9" id="KW-1185">Reference proteome</keyword>
<proteinExistence type="predicted"/>
<protein>
    <recommendedName>
        <fullName evidence="7">Putative aromatic acid exporter C-terminal domain-containing protein</fullName>
    </recommendedName>
</protein>
<keyword evidence="3 6" id="KW-0812">Transmembrane</keyword>
<evidence type="ECO:0000256" key="1">
    <source>
        <dbReference type="ARBA" id="ARBA00004651"/>
    </source>
</evidence>
<dbReference type="STRING" id="1472767.AOX59_05035"/>
<feature type="domain" description="Putative aromatic acid exporter C-terminal" evidence="7">
    <location>
        <begin position="145"/>
        <end position="309"/>
    </location>
</feature>
<reference evidence="8 9" key="1">
    <citation type="submission" date="2016-01" db="EMBL/GenBank/DDBJ databases">
        <title>Complete genome sequence of strain Lentibacillus amyloliquefaciens LAM0015T isolated from saline sediment.</title>
        <authorList>
            <person name="Wang J.-L."/>
            <person name="He M.-X."/>
        </authorList>
    </citation>
    <scope>NUCLEOTIDE SEQUENCE [LARGE SCALE GENOMIC DNA]</scope>
    <source>
        <strain evidence="8 9">LAM0015</strain>
    </source>
</reference>
<sequence>MKIGSRTIKTAIGTPISISIAQVLGLTNFVSAGILTILCIQPSRKRSVLSAWHRFLACIAAALFSIVFFELIGYHPLVIGAMLVCFIPVTVFLKVTPGIATSSVITLNLYSAQSVSFSLLTEQFLIIIIGIGTALILNLYMPSLENQLKQKQEELEHYFQIILNEIALYIRDKNENWSGKELRICEDILQEAMDLVLLEKENHLLRSEHPYHDYFLMRQKQLELLEKMLPLVTRLPNRDNISLKIADFFENVGDAVHPGNTASLYLDELEDLRRKFDQEDLPETQEEFETRANLFRLLHEIEDYLLLKKKFKKSDVNEKKQKTKKTGAT</sequence>
<dbReference type="OrthoDB" id="357521at2"/>
<dbReference type="GO" id="GO:0005886">
    <property type="term" value="C:plasma membrane"/>
    <property type="evidence" value="ECO:0007669"/>
    <property type="project" value="UniProtKB-SubCell"/>
</dbReference>
<feature type="transmembrane region" description="Helical" evidence="6">
    <location>
        <begin position="78"/>
        <end position="96"/>
    </location>
</feature>
<comment type="subcellular location">
    <subcellularLocation>
        <location evidence="1">Cell membrane</location>
        <topology evidence="1">Multi-pass membrane protein</topology>
    </subcellularLocation>
</comment>
<dbReference type="Pfam" id="PF11728">
    <property type="entry name" value="ArAE_1_C"/>
    <property type="match status" value="1"/>
</dbReference>
<dbReference type="Gene3D" id="1.20.120.940">
    <property type="entry name" value="Putative aromatic acid exporter, C-terminal domain"/>
    <property type="match status" value="1"/>
</dbReference>
<keyword evidence="5 6" id="KW-0472">Membrane</keyword>
<feature type="transmembrane region" description="Helical" evidence="6">
    <location>
        <begin position="52"/>
        <end position="72"/>
    </location>
</feature>
<accession>A0A0U4G5S4</accession>
<organism evidence="8 9">
    <name type="scientific">Lentibacillus amyloliquefaciens</name>
    <dbReference type="NCBI Taxonomy" id="1472767"/>
    <lineage>
        <taxon>Bacteria</taxon>
        <taxon>Bacillati</taxon>
        <taxon>Bacillota</taxon>
        <taxon>Bacilli</taxon>
        <taxon>Bacillales</taxon>
        <taxon>Bacillaceae</taxon>
        <taxon>Lentibacillus</taxon>
    </lineage>
</organism>
<dbReference type="EMBL" id="CP013862">
    <property type="protein sequence ID" value="ALX48026.1"/>
    <property type="molecule type" value="Genomic_DNA"/>
</dbReference>
<feature type="transmembrane region" description="Helical" evidence="6">
    <location>
        <begin position="117"/>
        <end position="141"/>
    </location>
</feature>
<evidence type="ECO:0000256" key="4">
    <source>
        <dbReference type="ARBA" id="ARBA00022989"/>
    </source>
</evidence>
<dbReference type="Proteomes" id="UP000050331">
    <property type="component" value="Chromosome"/>
</dbReference>
<evidence type="ECO:0000313" key="9">
    <source>
        <dbReference type="Proteomes" id="UP000050331"/>
    </source>
</evidence>
<keyword evidence="4 6" id="KW-1133">Transmembrane helix</keyword>
<dbReference type="AlphaFoldDB" id="A0A0U4G5S4"/>
<feature type="transmembrane region" description="Helical" evidence="6">
    <location>
        <begin position="20"/>
        <end position="40"/>
    </location>
</feature>
<evidence type="ECO:0000256" key="2">
    <source>
        <dbReference type="ARBA" id="ARBA00022475"/>
    </source>
</evidence>
<dbReference type="PANTHER" id="PTHR40064">
    <property type="entry name" value="MEMBRANE PROTEIN-RELATED"/>
    <property type="match status" value="1"/>
</dbReference>
<dbReference type="Pfam" id="PF06081">
    <property type="entry name" value="ArAE_1"/>
    <property type="match status" value="1"/>
</dbReference>
<dbReference type="KEGG" id="lao:AOX59_05035"/>
<gene>
    <name evidence="8" type="ORF">AOX59_05035</name>
</gene>
<evidence type="ECO:0000256" key="3">
    <source>
        <dbReference type="ARBA" id="ARBA00022692"/>
    </source>
</evidence>
<evidence type="ECO:0000259" key="7">
    <source>
        <dbReference type="Pfam" id="PF11728"/>
    </source>
</evidence>
<keyword evidence="2" id="KW-1003">Cell membrane</keyword>
<evidence type="ECO:0000313" key="8">
    <source>
        <dbReference type="EMBL" id="ALX48026.1"/>
    </source>
</evidence>
<dbReference type="InterPro" id="IPR010343">
    <property type="entry name" value="ArAE_1"/>
</dbReference>
<dbReference type="InterPro" id="IPR052984">
    <property type="entry name" value="UPF0421"/>
</dbReference>
<dbReference type="RefSeq" id="WP_068442739.1">
    <property type="nucleotide sequence ID" value="NZ_CP013862.1"/>
</dbReference>
<evidence type="ECO:0000256" key="5">
    <source>
        <dbReference type="ARBA" id="ARBA00023136"/>
    </source>
</evidence>
<evidence type="ECO:0000256" key="6">
    <source>
        <dbReference type="SAM" id="Phobius"/>
    </source>
</evidence>